<dbReference type="EMBL" id="VSSQ01018055">
    <property type="protein sequence ID" value="MPM60915.1"/>
    <property type="molecule type" value="Genomic_DNA"/>
</dbReference>
<dbReference type="AlphaFoldDB" id="A0A645B659"/>
<proteinExistence type="predicted"/>
<name>A0A645B659_9ZZZZ</name>
<protein>
    <submittedName>
        <fullName evidence="1">Uncharacterized protein</fullName>
    </submittedName>
</protein>
<organism evidence="1">
    <name type="scientific">bioreactor metagenome</name>
    <dbReference type="NCBI Taxonomy" id="1076179"/>
    <lineage>
        <taxon>unclassified sequences</taxon>
        <taxon>metagenomes</taxon>
        <taxon>ecological metagenomes</taxon>
    </lineage>
</organism>
<comment type="caution">
    <text evidence="1">The sequence shown here is derived from an EMBL/GenBank/DDBJ whole genome shotgun (WGS) entry which is preliminary data.</text>
</comment>
<gene>
    <name evidence="1" type="ORF">SDC9_107769</name>
</gene>
<sequence>MTLNRAFLITEKEIPAEMSLRVAPSLWACLTLEFMNTVHLVPRSTGFFDNTAASANSWTLISSDLANVSMKEPQPEEQASLSIMESITPFFMIMLFMSCPPMSIMKSTPFRKKSAAL</sequence>
<reference evidence="1" key="1">
    <citation type="submission" date="2019-08" db="EMBL/GenBank/DDBJ databases">
        <authorList>
            <person name="Kucharzyk K."/>
            <person name="Murdoch R.W."/>
            <person name="Higgins S."/>
            <person name="Loffler F."/>
        </authorList>
    </citation>
    <scope>NUCLEOTIDE SEQUENCE</scope>
</reference>
<evidence type="ECO:0000313" key="1">
    <source>
        <dbReference type="EMBL" id="MPM60915.1"/>
    </source>
</evidence>
<accession>A0A645B659</accession>